<organism evidence="3 4">
    <name type="scientific">[Clostridium] citroniae WAL-17108</name>
    <dbReference type="NCBI Taxonomy" id="742733"/>
    <lineage>
        <taxon>Bacteria</taxon>
        <taxon>Bacillati</taxon>
        <taxon>Bacillota</taxon>
        <taxon>Clostridia</taxon>
        <taxon>Lachnospirales</taxon>
        <taxon>Lachnospiraceae</taxon>
        <taxon>Enterocloster</taxon>
    </lineage>
</organism>
<feature type="compositionally biased region" description="Basic residues" evidence="1">
    <location>
        <begin position="181"/>
        <end position="195"/>
    </location>
</feature>
<comment type="caution">
    <text evidence="3">The sequence shown here is derived from an EMBL/GenBank/DDBJ whole genome shotgun (WGS) entry which is preliminary data.</text>
</comment>
<feature type="compositionally biased region" description="Basic residues" evidence="1">
    <location>
        <begin position="111"/>
        <end position="120"/>
    </location>
</feature>
<dbReference type="PATRIC" id="fig|742733.3.peg.311"/>
<evidence type="ECO:0000313" key="4">
    <source>
        <dbReference type="Proteomes" id="UP000003763"/>
    </source>
</evidence>
<feature type="transmembrane region" description="Helical" evidence="2">
    <location>
        <begin position="32"/>
        <end position="51"/>
    </location>
</feature>
<proteinExistence type="predicted"/>
<evidence type="ECO:0008006" key="5">
    <source>
        <dbReference type="Google" id="ProtNLM"/>
    </source>
</evidence>
<dbReference type="HOGENOM" id="CLU_114846_0_0_9"/>
<dbReference type="AlphaFoldDB" id="G5HCJ1"/>
<gene>
    <name evidence="3" type="ORF">HMPREF9469_00303</name>
</gene>
<accession>G5HCJ1</accession>
<evidence type="ECO:0000256" key="2">
    <source>
        <dbReference type="SAM" id="Phobius"/>
    </source>
</evidence>
<feature type="region of interest" description="Disordered" evidence="1">
    <location>
        <begin position="111"/>
        <end position="195"/>
    </location>
</feature>
<keyword evidence="2" id="KW-0812">Transmembrane</keyword>
<feature type="transmembrane region" description="Helical" evidence="2">
    <location>
        <begin position="57"/>
        <end position="85"/>
    </location>
</feature>
<evidence type="ECO:0000313" key="3">
    <source>
        <dbReference type="EMBL" id="EHF01071.1"/>
    </source>
</evidence>
<dbReference type="EMBL" id="ADLJ01000002">
    <property type="protein sequence ID" value="EHF01071.1"/>
    <property type="molecule type" value="Genomic_DNA"/>
</dbReference>
<dbReference type="eggNOG" id="ENOG5032VG2">
    <property type="taxonomic scope" value="Bacteria"/>
</dbReference>
<reference evidence="3 4" key="1">
    <citation type="submission" date="2011-08" db="EMBL/GenBank/DDBJ databases">
        <title>The Genome Sequence of Clostridium citroniae WAL-17108.</title>
        <authorList>
            <consortium name="The Broad Institute Genome Sequencing Platform"/>
            <person name="Earl A."/>
            <person name="Ward D."/>
            <person name="Feldgarden M."/>
            <person name="Gevers D."/>
            <person name="Finegold S.M."/>
            <person name="Summanen P.H."/>
            <person name="Molitoris D.R."/>
            <person name="Vaisanen M.L."/>
            <person name="Daigneault M."/>
            <person name="Allen-Vercoe E."/>
            <person name="Young S.K."/>
            <person name="Zeng Q."/>
            <person name="Gargeya S."/>
            <person name="Fitzgerald M."/>
            <person name="Haas B."/>
            <person name="Abouelleil A."/>
            <person name="Alvarado L."/>
            <person name="Arachchi H.M."/>
            <person name="Berlin A."/>
            <person name="Brown A."/>
            <person name="Chapman S.B."/>
            <person name="Chen Z."/>
            <person name="Dunbar C."/>
            <person name="Freedman E."/>
            <person name="Gearin G."/>
            <person name="Gellesch M."/>
            <person name="Goldberg J."/>
            <person name="Griggs A."/>
            <person name="Gujja S."/>
            <person name="Heiman D."/>
            <person name="Howarth C."/>
            <person name="Larson L."/>
            <person name="Lui A."/>
            <person name="MacDonald P.J.P."/>
            <person name="Montmayeur A."/>
            <person name="Murphy C."/>
            <person name="Neiman D."/>
            <person name="Pearson M."/>
            <person name="Priest M."/>
            <person name="Roberts A."/>
            <person name="Saif S."/>
            <person name="Shea T."/>
            <person name="Shenoy N."/>
            <person name="Sisk P."/>
            <person name="Stolte C."/>
            <person name="Sykes S."/>
            <person name="Wortman J."/>
            <person name="Nusbaum C."/>
            <person name="Birren B."/>
        </authorList>
    </citation>
    <scope>NUCLEOTIDE SEQUENCE [LARGE SCALE GENOMIC DNA]</scope>
    <source>
        <strain evidence="3 4">WAL-17108</strain>
    </source>
</reference>
<feature type="compositionally biased region" description="Basic and acidic residues" evidence="1">
    <location>
        <begin position="121"/>
        <end position="131"/>
    </location>
</feature>
<name>G5HCJ1_9FIRM</name>
<dbReference type="RefSeq" id="WP_007858444.1">
    <property type="nucleotide sequence ID" value="NZ_JH376420.1"/>
</dbReference>
<evidence type="ECO:0000256" key="1">
    <source>
        <dbReference type="SAM" id="MobiDB-lite"/>
    </source>
</evidence>
<keyword evidence="2" id="KW-1133">Transmembrane helix</keyword>
<feature type="compositionally biased region" description="Basic and acidic residues" evidence="1">
    <location>
        <begin position="140"/>
        <end position="180"/>
    </location>
</feature>
<dbReference type="Proteomes" id="UP000003763">
    <property type="component" value="Unassembled WGS sequence"/>
</dbReference>
<protein>
    <recommendedName>
        <fullName evidence="5">PrgI family protein</fullName>
    </recommendedName>
</protein>
<sequence>MDQEDRIDIYTIPPNFAEEGTLFSGRVKTRNAVETTMLLMVLVPLLFSLNMTVKMKMYIGMIVLVPAVVVSVIGIQGESLFAFIASFFRYVRRRRCLTEPDECYRLEQNRRKEKVRKGGKQGREKSKKAEWRSTGTGAKAEWETKSQENPESGMEEKFKKNKESFKTGAEPKDKETETGKKPRKNRSGTKRKQSK</sequence>
<keyword evidence="2" id="KW-0472">Membrane</keyword>